<protein>
    <submittedName>
        <fullName evidence="2">Uncharacterized protein</fullName>
    </submittedName>
</protein>
<organism evidence="2 3">
    <name type="scientific">Trachymyrmex septentrionalis</name>
    <dbReference type="NCBI Taxonomy" id="34720"/>
    <lineage>
        <taxon>Eukaryota</taxon>
        <taxon>Metazoa</taxon>
        <taxon>Ecdysozoa</taxon>
        <taxon>Arthropoda</taxon>
        <taxon>Hexapoda</taxon>
        <taxon>Insecta</taxon>
        <taxon>Pterygota</taxon>
        <taxon>Neoptera</taxon>
        <taxon>Endopterygota</taxon>
        <taxon>Hymenoptera</taxon>
        <taxon>Apocrita</taxon>
        <taxon>Aculeata</taxon>
        <taxon>Formicoidea</taxon>
        <taxon>Formicidae</taxon>
        <taxon>Myrmicinae</taxon>
        <taxon>Trachymyrmex</taxon>
    </lineage>
</organism>
<feature type="region of interest" description="Disordered" evidence="1">
    <location>
        <begin position="13"/>
        <end position="68"/>
    </location>
</feature>
<feature type="non-terminal residue" evidence="2">
    <location>
        <position position="1"/>
    </location>
</feature>
<feature type="compositionally biased region" description="Basic and acidic residues" evidence="1">
    <location>
        <begin position="49"/>
        <end position="62"/>
    </location>
</feature>
<reference evidence="2 3" key="1">
    <citation type="submission" date="2016-03" db="EMBL/GenBank/DDBJ databases">
        <title>Trachymyrmex septentrionalis WGS genome.</title>
        <authorList>
            <person name="Nygaard S."/>
            <person name="Hu H."/>
            <person name="Boomsma J."/>
            <person name="Zhang G."/>
        </authorList>
    </citation>
    <scope>NUCLEOTIDE SEQUENCE [LARGE SCALE GENOMIC DNA]</scope>
    <source>
        <strain evidence="2">Tsep2-gDNA-1</strain>
        <tissue evidence="2">Whole body</tissue>
    </source>
</reference>
<feature type="compositionally biased region" description="Basic residues" evidence="1">
    <location>
        <begin position="89"/>
        <end position="99"/>
    </location>
</feature>
<dbReference type="EMBL" id="KQ981280">
    <property type="protein sequence ID" value="KYN43403.1"/>
    <property type="molecule type" value="Genomic_DNA"/>
</dbReference>
<feature type="region of interest" description="Disordered" evidence="1">
    <location>
        <begin position="89"/>
        <end position="139"/>
    </location>
</feature>
<dbReference type="AlphaFoldDB" id="A0A195FSG2"/>
<proteinExistence type="predicted"/>
<evidence type="ECO:0000313" key="2">
    <source>
        <dbReference type="EMBL" id="KYN43403.1"/>
    </source>
</evidence>
<name>A0A195FSG2_9HYME</name>
<evidence type="ECO:0000313" key="3">
    <source>
        <dbReference type="Proteomes" id="UP000078541"/>
    </source>
</evidence>
<feature type="compositionally biased region" description="Basic and acidic residues" evidence="1">
    <location>
        <begin position="100"/>
        <end position="116"/>
    </location>
</feature>
<keyword evidence="3" id="KW-1185">Reference proteome</keyword>
<sequence length="139" mass="16468">LHRRTSTLEISNVTPTTRPFRRNMGQGRHLGPRRAHVDSTNSIRRKRERERETVKEGGKEGDIDAMSSHVYTTHTFTLFSHTRCTYMRRWRRGTRKRRGKNEGKAKRKERKEDAARLCHGRTRANERRGKADDERERGE</sequence>
<accession>A0A195FSG2</accession>
<evidence type="ECO:0000256" key="1">
    <source>
        <dbReference type="SAM" id="MobiDB-lite"/>
    </source>
</evidence>
<dbReference type="Proteomes" id="UP000078541">
    <property type="component" value="Unassembled WGS sequence"/>
</dbReference>
<gene>
    <name evidence="2" type="ORF">ALC56_02129</name>
</gene>
<feature type="compositionally biased region" description="Basic and acidic residues" evidence="1">
    <location>
        <begin position="123"/>
        <end position="139"/>
    </location>
</feature>